<organism evidence="1 2">
    <name type="scientific">Nasonia vitripennis</name>
    <name type="common">Parasitic wasp</name>
    <dbReference type="NCBI Taxonomy" id="7425"/>
    <lineage>
        <taxon>Eukaryota</taxon>
        <taxon>Metazoa</taxon>
        <taxon>Ecdysozoa</taxon>
        <taxon>Arthropoda</taxon>
        <taxon>Hexapoda</taxon>
        <taxon>Insecta</taxon>
        <taxon>Pterygota</taxon>
        <taxon>Neoptera</taxon>
        <taxon>Endopterygota</taxon>
        <taxon>Hymenoptera</taxon>
        <taxon>Apocrita</taxon>
        <taxon>Proctotrupomorpha</taxon>
        <taxon>Chalcidoidea</taxon>
        <taxon>Pteromalidae</taxon>
        <taxon>Pteromalinae</taxon>
        <taxon>Nasonia</taxon>
    </lineage>
</organism>
<dbReference type="Proteomes" id="UP000002358">
    <property type="component" value="Unassembled WGS sequence"/>
</dbReference>
<dbReference type="EnsemblMetazoa" id="XM_031933180">
    <property type="protein sequence ID" value="XP_031789040"/>
    <property type="gene ID" value="LOC116417992"/>
</dbReference>
<dbReference type="GeneID" id="116417992"/>
<proteinExistence type="predicted"/>
<name>A0A7M7QN56_NASVI</name>
<protein>
    <submittedName>
        <fullName evidence="1">Uncharacterized protein</fullName>
    </submittedName>
</protein>
<dbReference type="SMR" id="A0A7M7QN56"/>
<dbReference type="AlphaFoldDB" id="A0A7M7QN56"/>
<evidence type="ECO:0000313" key="2">
    <source>
        <dbReference type="Proteomes" id="UP000002358"/>
    </source>
</evidence>
<evidence type="ECO:0000313" key="1">
    <source>
        <dbReference type="EnsemblMetazoa" id="XP_031789040"/>
    </source>
</evidence>
<dbReference type="InParanoid" id="A0A7M7QN56"/>
<dbReference type="KEGG" id="nvi:116417992"/>
<sequence length="406" mass="46901">MSGENEAEPHAYIHIPPEKVGEKFQRYVVPVSALRKFDYAKYAEDSTMYNKKLVKYKDDTGKKIKCYVLYAAESFDSVQSIIDSGKRFGIPAVIHDQSADGVDDSSLMNNENVDNNNIQKDKVLTEKYKIDAKRAKSTRKNLKKTKVQTSDESDQRILNKYLSTVTNLNNNENLHDVAVDDSLSEIFSSTVKSKEGDDSNNPKKTVSMMDDEELDHLECKSIIKAYKNQLYFFKKKYEESQKQSDEWKLKYENAISSGNCKHSSMTDGALLEYYDKLYNYSGPLQMDDDSDCVKLLHNVECNTIAYKDAFKSSKPIQLVRLLMYGIYGYEDLVTRCQKNEKETAGLQPLCKVRSESIERELYRFLRLNNYNVQLIKQELQEIDKYYHNALSCAKLKKNAMIMHKKL</sequence>
<reference evidence="1" key="1">
    <citation type="submission" date="2021-01" db="UniProtKB">
        <authorList>
            <consortium name="EnsemblMetazoa"/>
        </authorList>
    </citation>
    <scope>IDENTIFICATION</scope>
</reference>
<keyword evidence="2" id="KW-1185">Reference proteome</keyword>
<dbReference type="RefSeq" id="XP_031789040.1">
    <property type="nucleotide sequence ID" value="XM_031933180.2"/>
</dbReference>
<accession>A0A7M7QN56</accession>